<organism evidence="2 3">
    <name type="scientific">Flavobacterium croceum DSM 17960</name>
    <dbReference type="NCBI Taxonomy" id="1121886"/>
    <lineage>
        <taxon>Bacteria</taxon>
        <taxon>Pseudomonadati</taxon>
        <taxon>Bacteroidota</taxon>
        <taxon>Flavobacteriia</taxon>
        <taxon>Flavobacteriales</taxon>
        <taxon>Flavobacteriaceae</taxon>
        <taxon>Flavobacterium</taxon>
    </lineage>
</organism>
<evidence type="ECO:0000256" key="1">
    <source>
        <dbReference type="SAM" id="Phobius"/>
    </source>
</evidence>
<keyword evidence="1" id="KW-0472">Membrane</keyword>
<evidence type="ECO:0000313" key="2">
    <source>
        <dbReference type="EMBL" id="POS01066.1"/>
    </source>
</evidence>
<feature type="transmembrane region" description="Helical" evidence="1">
    <location>
        <begin position="188"/>
        <end position="210"/>
    </location>
</feature>
<dbReference type="RefSeq" id="WP_103726701.1">
    <property type="nucleotide sequence ID" value="NZ_PQNY01000014.1"/>
</dbReference>
<keyword evidence="1" id="KW-0812">Transmembrane</keyword>
<name>A0A2S4N5W7_9FLAO</name>
<feature type="transmembrane region" description="Helical" evidence="1">
    <location>
        <begin position="134"/>
        <end position="153"/>
    </location>
</feature>
<protein>
    <submittedName>
        <fullName evidence="2">Putative hydrophobic protein (TIGR00271 family)</fullName>
    </submittedName>
</protein>
<dbReference type="AlphaFoldDB" id="A0A2S4N5W7"/>
<feature type="transmembrane region" description="Helical" evidence="1">
    <location>
        <begin position="65"/>
        <end position="88"/>
    </location>
</feature>
<dbReference type="OrthoDB" id="9790659at2"/>
<dbReference type="InterPro" id="IPR005240">
    <property type="entry name" value="DUF389"/>
</dbReference>
<feature type="transmembrane region" description="Helical" evidence="1">
    <location>
        <begin position="160"/>
        <end position="182"/>
    </location>
</feature>
<dbReference type="PANTHER" id="PTHR20992:SF9">
    <property type="entry name" value="AT15442P-RELATED"/>
    <property type="match status" value="1"/>
</dbReference>
<proteinExistence type="predicted"/>
<keyword evidence="3" id="KW-1185">Reference proteome</keyword>
<dbReference type="EMBL" id="PQNY01000014">
    <property type="protein sequence ID" value="POS01066.1"/>
    <property type="molecule type" value="Genomic_DNA"/>
</dbReference>
<comment type="caution">
    <text evidence="2">The sequence shown here is derived from an EMBL/GenBank/DDBJ whole genome shotgun (WGS) entry which is preliminary data.</text>
</comment>
<sequence>MITKLQIIKRYVRSIFDLKSSQEDEVETYNEVQEGIYFKGKNLWLLAIAIIISCIGLNINSKTAVIGAMIISPLMGPVFGVGFALAISDTELLKLSFKNISIIVIISLFFSTLYYLINPYSIATDELLSFSKPTIFDVLLAFVGGIAGFIAISRHNGTQVLIGVAVATSCIPPLCTAGFGIATLQWQYLVGGLYTYIINALFICIGAYLVTKYLKFTPKSNTKVKNVNNWFGILVFITIIPAVYLAYDLATKNLYNNKAQHFISEVIQKKYHVVHHKIDVDNREITLDLLVEKYNAKINDSLKKQLLKYNLKNTKLKIFQTVEAGKGNKKEFDLLKTEIDLLKNEINVLKEANTRK</sequence>
<feature type="transmembrane region" description="Helical" evidence="1">
    <location>
        <begin position="100"/>
        <end position="122"/>
    </location>
</feature>
<feature type="transmembrane region" description="Helical" evidence="1">
    <location>
        <begin position="43"/>
        <end position="59"/>
    </location>
</feature>
<dbReference type="Pfam" id="PF04087">
    <property type="entry name" value="DUF389"/>
    <property type="match status" value="1"/>
</dbReference>
<dbReference type="Proteomes" id="UP000237056">
    <property type="component" value="Unassembled WGS sequence"/>
</dbReference>
<feature type="transmembrane region" description="Helical" evidence="1">
    <location>
        <begin position="230"/>
        <end position="247"/>
    </location>
</feature>
<reference evidence="2 3" key="1">
    <citation type="submission" date="2018-01" db="EMBL/GenBank/DDBJ databases">
        <title>Genomic Encyclopedia of Type Strains, Phase I: the one thousand microbial genomes (KMG-I) project.</title>
        <authorList>
            <person name="Goeker M."/>
        </authorList>
    </citation>
    <scope>NUCLEOTIDE SEQUENCE [LARGE SCALE GENOMIC DNA]</scope>
    <source>
        <strain evidence="2 3">DSM 17960</strain>
    </source>
</reference>
<gene>
    <name evidence="2" type="ORF">Q361_11412</name>
</gene>
<dbReference type="PANTHER" id="PTHR20992">
    <property type="entry name" value="AT15442P-RELATED"/>
    <property type="match status" value="1"/>
</dbReference>
<keyword evidence="1" id="KW-1133">Transmembrane helix</keyword>
<evidence type="ECO:0000313" key="3">
    <source>
        <dbReference type="Proteomes" id="UP000237056"/>
    </source>
</evidence>
<accession>A0A2S4N5W7</accession>